<dbReference type="EMBL" id="JAENHL010000009">
    <property type="protein sequence ID" value="MBK1871539.1"/>
    <property type="molecule type" value="Genomic_DNA"/>
</dbReference>
<name>A0ACC5RFX0_9HYPH</name>
<keyword evidence="2" id="KW-1185">Reference proteome</keyword>
<organism evidence="1 2">
    <name type="scientific">Taklimakanibacter albus</name>
    <dbReference type="NCBI Taxonomy" id="2800327"/>
    <lineage>
        <taxon>Bacteria</taxon>
        <taxon>Pseudomonadati</taxon>
        <taxon>Pseudomonadota</taxon>
        <taxon>Alphaproteobacteria</taxon>
        <taxon>Hyphomicrobiales</taxon>
        <taxon>Aestuariivirgaceae</taxon>
        <taxon>Taklimakanibacter</taxon>
    </lineage>
</organism>
<comment type="caution">
    <text evidence="1">The sequence shown here is derived from an EMBL/GenBank/DDBJ whole genome shotgun (WGS) entry which is preliminary data.</text>
</comment>
<reference evidence="1" key="1">
    <citation type="submission" date="2021-01" db="EMBL/GenBank/DDBJ databases">
        <authorList>
            <person name="Sun Q."/>
        </authorList>
    </citation>
    <scope>NUCLEOTIDE SEQUENCE</scope>
    <source>
        <strain evidence="1">YIM B02566</strain>
    </source>
</reference>
<sequence>MTFTSNNTSGAEQLTVFRDLDGKLHEDRKAMADANLWKRIADIPESDTWFADHNTEMNSKRPPDFKKDTIMDMMIALMEKMALKFWISRRLPFLQSLIDSYESDMGLKK</sequence>
<gene>
    <name evidence="1" type="ORF">JHL16_34555</name>
</gene>
<evidence type="ECO:0000313" key="1">
    <source>
        <dbReference type="EMBL" id="MBK1871539.1"/>
    </source>
</evidence>
<protein>
    <submittedName>
        <fullName evidence="1">Uncharacterized protein</fullName>
    </submittedName>
</protein>
<dbReference type="Proteomes" id="UP000616151">
    <property type="component" value="Unassembled WGS sequence"/>
</dbReference>
<proteinExistence type="predicted"/>
<evidence type="ECO:0000313" key="2">
    <source>
        <dbReference type="Proteomes" id="UP000616151"/>
    </source>
</evidence>
<accession>A0ACC5RFX0</accession>